<dbReference type="GO" id="GO:0005886">
    <property type="term" value="C:plasma membrane"/>
    <property type="evidence" value="ECO:0007669"/>
    <property type="project" value="UniProtKB-UniRule"/>
</dbReference>
<comment type="caution">
    <text evidence="5">The sequence shown here is derived from an EMBL/GenBank/DDBJ whole genome shotgun (WGS) entry which is preliminary data.</text>
</comment>
<evidence type="ECO:0000256" key="3">
    <source>
        <dbReference type="SAM" id="MobiDB-lite"/>
    </source>
</evidence>
<feature type="transmembrane region" description="Helical" evidence="4">
    <location>
        <begin position="353"/>
        <end position="373"/>
    </location>
</feature>
<evidence type="ECO:0000256" key="2">
    <source>
        <dbReference type="PIRNR" id="PIRNR028739"/>
    </source>
</evidence>
<name>A0A6S7JQI1_PARCT</name>
<dbReference type="Proteomes" id="UP001152795">
    <property type="component" value="Unassembled WGS sequence"/>
</dbReference>
<feature type="transmembrane region" description="Helical" evidence="4">
    <location>
        <begin position="319"/>
        <end position="341"/>
    </location>
</feature>
<dbReference type="PANTHER" id="PTHR10686">
    <property type="entry name" value="FOLATE TRANSPORTER"/>
    <property type="match status" value="1"/>
</dbReference>
<proteinExistence type="inferred from homology"/>
<feature type="transmembrane region" description="Helical" evidence="4">
    <location>
        <begin position="101"/>
        <end position="123"/>
    </location>
</feature>
<feature type="transmembrane region" description="Helical" evidence="4">
    <location>
        <begin position="292"/>
        <end position="313"/>
    </location>
</feature>
<dbReference type="Pfam" id="PF01770">
    <property type="entry name" value="Folate_carrier"/>
    <property type="match status" value="1"/>
</dbReference>
<dbReference type="InterPro" id="IPR036259">
    <property type="entry name" value="MFS_trans_sf"/>
</dbReference>
<feature type="transmembrane region" description="Helical" evidence="4">
    <location>
        <begin position="45"/>
        <end position="64"/>
    </location>
</feature>
<keyword evidence="4" id="KW-1133">Transmembrane helix</keyword>
<feature type="compositionally biased region" description="Polar residues" evidence="3">
    <location>
        <begin position="467"/>
        <end position="477"/>
    </location>
</feature>
<organism evidence="5 6">
    <name type="scientific">Paramuricea clavata</name>
    <name type="common">Red gorgonian</name>
    <name type="synonym">Violescent sea-whip</name>
    <dbReference type="NCBI Taxonomy" id="317549"/>
    <lineage>
        <taxon>Eukaryota</taxon>
        <taxon>Metazoa</taxon>
        <taxon>Cnidaria</taxon>
        <taxon>Anthozoa</taxon>
        <taxon>Octocorallia</taxon>
        <taxon>Malacalcyonacea</taxon>
        <taxon>Plexauridae</taxon>
        <taxon>Paramuricea</taxon>
    </lineage>
</organism>
<feature type="transmembrane region" description="Helical" evidence="4">
    <location>
        <begin position="135"/>
        <end position="152"/>
    </location>
</feature>
<feature type="transmembrane region" description="Helical" evidence="4">
    <location>
        <begin position="393"/>
        <end position="415"/>
    </location>
</feature>
<evidence type="ECO:0000256" key="4">
    <source>
        <dbReference type="SAM" id="Phobius"/>
    </source>
</evidence>
<dbReference type="InterPro" id="IPR002666">
    <property type="entry name" value="Folate_carrier"/>
</dbReference>
<comment type="similarity">
    <text evidence="1 2">Belongs to the reduced folate carrier (RFC) transporter (TC 2.A.48) family.</text>
</comment>
<feature type="transmembrane region" description="Helical" evidence="4">
    <location>
        <begin position="71"/>
        <end position="89"/>
    </location>
</feature>
<dbReference type="NCBIfam" id="TIGR00806">
    <property type="entry name" value="rfc"/>
    <property type="match status" value="1"/>
</dbReference>
<evidence type="ECO:0000256" key="1">
    <source>
        <dbReference type="ARBA" id="ARBA00005773"/>
    </source>
</evidence>
<feature type="compositionally biased region" description="Polar residues" evidence="3">
    <location>
        <begin position="441"/>
        <end position="459"/>
    </location>
</feature>
<evidence type="ECO:0000313" key="5">
    <source>
        <dbReference type="EMBL" id="CAB4033308.1"/>
    </source>
</evidence>
<dbReference type="SUPFAM" id="SSF103473">
    <property type="entry name" value="MFS general substrate transporter"/>
    <property type="match status" value="1"/>
</dbReference>
<dbReference type="AlphaFoldDB" id="A0A6S7JQI1"/>
<reference evidence="5" key="1">
    <citation type="submission" date="2020-04" db="EMBL/GenBank/DDBJ databases">
        <authorList>
            <person name="Alioto T."/>
            <person name="Alioto T."/>
            <person name="Gomez Garrido J."/>
        </authorList>
    </citation>
    <scope>NUCLEOTIDE SEQUENCE</scope>
    <source>
        <strain evidence="5">A484AB</strain>
    </source>
</reference>
<dbReference type="PANTHER" id="PTHR10686:SF18">
    <property type="entry name" value="IP11787P-RELATED"/>
    <property type="match status" value="1"/>
</dbReference>
<evidence type="ECO:0000313" key="6">
    <source>
        <dbReference type="Proteomes" id="UP001152795"/>
    </source>
</evidence>
<feature type="region of interest" description="Disordered" evidence="3">
    <location>
        <begin position="432"/>
        <end position="477"/>
    </location>
</feature>
<dbReference type="GO" id="GO:0090482">
    <property type="term" value="F:vitamin transmembrane transporter activity"/>
    <property type="evidence" value="ECO:0007669"/>
    <property type="project" value="InterPro"/>
</dbReference>
<accession>A0A6S7JQI1</accession>
<gene>
    <name evidence="5" type="ORF">PACLA_8A023778</name>
</gene>
<feature type="transmembrane region" description="Helical" evidence="4">
    <location>
        <begin position="164"/>
        <end position="183"/>
    </location>
</feature>
<dbReference type="Gene3D" id="1.20.1250.20">
    <property type="entry name" value="MFS general substrate transporter like domains"/>
    <property type="match status" value="1"/>
</dbReference>
<dbReference type="EMBL" id="CACRXK020019130">
    <property type="protein sequence ID" value="CAB4033308.1"/>
    <property type="molecule type" value="Genomic_DNA"/>
</dbReference>
<keyword evidence="6" id="KW-1185">Reference proteome</keyword>
<keyword evidence="2 4" id="KW-0472">Membrane</keyword>
<comment type="subcellular location">
    <subcellularLocation>
        <location evidence="2">Membrane</location>
        <topology evidence="2">Multi-pass membrane protein</topology>
    </subcellularLocation>
</comment>
<feature type="transmembrane region" description="Helical" evidence="4">
    <location>
        <begin position="264"/>
        <end position="285"/>
    </location>
</feature>
<keyword evidence="4" id="KW-0812">Transmembrane</keyword>
<protein>
    <submittedName>
        <fullName evidence="5">Thiamine transporter 2-like</fullName>
    </submittedName>
</protein>
<keyword evidence="2" id="KW-0813">Transport</keyword>
<sequence>MWWYQTILLCSYGFFKEMKPSESFLTPYLRETPKNFTDEQLVNEIYPVSTYANLVALFLVFFITDFLRYKPVIIAEAVAYLATRVLLIWGTSVLSMQLMQVAYGVAMGAEVAYYSYIYAAVTVEHYQKVTSFTRAAILVGRMMAGLLGQLLISLDLTGYLTLNYVSFASVIVAFLFSLVLPGVPSSAHAFNTRHEGHSWYRQLGLQWKAYLIDFIQGFKNCYSRQLLLRWSVWWAVATCGELQVENYVQNLWDEIWPSHEHKIYNGGVTAMTHLFSSTIAVLLAFTKINWTIWGELCLAVFSIIDCFLLFIMAGTNNIWVAYCSYVLFRVIYTFLITIASFQIAKITEMNRFGLVFGCNMFAALVLQTILTAIVAEKHGLALPAKKQFVVYGFYFFLIGAVFLAMAVYAMTVIGWRVCWHQRYRPLISDDDASRTDDTSELNDLQSSNPSINDTWQSSPGDADASMIETNTTTSKVV</sequence>
<dbReference type="OrthoDB" id="18814at2759"/>
<dbReference type="PIRSF" id="PIRSF028739">
    <property type="entry name" value="Folate_carrier"/>
    <property type="match status" value="1"/>
</dbReference>